<dbReference type="HOGENOM" id="CLU_749331_0_0_3"/>
<evidence type="ECO:0000313" key="2">
    <source>
        <dbReference type="Proteomes" id="UP000008204"/>
    </source>
</evidence>
<dbReference type="KEGG" id="cyp:PCC8801_1296"/>
<evidence type="ECO:0008006" key="3">
    <source>
        <dbReference type="Google" id="ProtNLM"/>
    </source>
</evidence>
<dbReference type="OrthoDB" id="478276at2"/>
<organism evidence="1 2">
    <name type="scientific">Rippkaea orientalis (strain PCC 8801 / RF-1)</name>
    <name type="common">Cyanothece sp. (strain PCC 8801)</name>
    <dbReference type="NCBI Taxonomy" id="41431"/>
    <lineage>
        <taxon>Bacteria</taxon>
        <taxon>Bacillati</taxon>
        <taxon>Cyanobacteriota</taxon>
        <taxon>Cyanophyceae</taxon>
        <taxon>Oscillatoriophycideae</taxon>
        <taxon>Chroococcales</taxon>
        <taxon>Aphanothecaceae</taxon>
        <taxon>Rippkaea</taxon>
        <taxon>Rippkaea orientalis</taxon>
    </lineage>
</organism>
<name>B7K3L9_RIPO1</name>
<proteinExistence type="predicted"/>
<dbReference type="EMBL" id="CP001287">
    <property type="protein sequence ID" value="ACK65361.1"/>
    <property type="molecule type" value="Genomic_DNA"/>
</dbReference>
<reference evidence="2" key="1">
    <citation type="journal article" date="2011" name="MBio">
        <title>Novel metabolic attributes of the genus Cyanothece, comprising a group of unicellular nitrogen-fixing Cyanobacteria.</title>
        <authorList>
            <person name="Bandyopadhyay A."/>
            <person name="Elvitigala T."/>
            <person name="Welsh E."/>
            <person name="Stockel J."/>
            <person name="Liberton M."/>
            <person name="Min H."/>
            <person name="Sherman L.A."/>
            <person name="Pakrasi H.B."/>
        </authorList>
    </citation>
    <scope>NUCLEOTIDE SEQUENCE [LARGE SCALE GENOMIC DNA]</scope>
    <source>
        <strain evidence="2">PCC 8801</strain>
    </source>
</reference>
<protein>
    <recommendedName>
        <fullName evidence="3">Cyclic nucleotide-binding protein</fullName>
    </recommendedName>
</protein>
<sequence length="363" mass="41568">MFEPINDAIHSQDYAKAHQLLQELTQEEADNPWIGFYTARLQELEGDLTAANEGYHQLLPNVVNPKLIAQIRQGLQRITEQQEAQRQAALDRAMQGSDSQQMGMLILEPIAPELKQAAAQKFGQIMEIDAYSARLQLPSRSWRLYRTGALGKLRFYAEKLRQAEIPCFTVAVGDITPLNVYNVLYIQGINSQVTVVYEVQKGQRDILTFQWSDIAQRVTGMLPIFEECVDIGVGRKLERKTETLDYAKFCDLHLPQSQSIIRFCDQTYHFLDGISFSETQQVTDGRATAYDSWNHLIEFMNQQLPNTSIWSEFTPFGESAIEFQELLKLINSHIDLLRWEETPWDAAFQLYSGLAFIKAFKSS</sequence>
<accession>B7K3L9</accession>
<dbReference type="RefSeq" id="WP_012594635.1">
    <property type="nucleotide sequence ID" value="NC_011726.1"/>
</dbReference>
<dbReference type="Proteomes" id="UP000008204">
    <property type="component" value="Chromosome"/>
</dbReference>
<dbReference type="STRING" id="41431.PCC8801_1296"/>
<dbReference type="eggNOG" id="COG4783">
    <property type="taxonomic scope" value="Bacteria"/>
</dbReference>
<gene>
    <name evidence="1" type="ordered locus">PCC8801_1296</name>
</gene>
<keyword evidence="2" id="KW-1185">Reference proteome</keyword>
<dbReference type="AlphaFoldDB" id="B7K3L9"/>
<evidence type="ECO:0000313" key="1">
    <source>
        <dbReference type="EMBL" id="ACK65361.1"/>
    </source>
</evidence>